<comment type="caution">
    <text evidence="1">The sequence shown here is derived from an EMBL/GenBank/DDBJ whole genome shotgun (WGS) entry which is preliminary data.</text>
</comment>
<protein>
    <submittedName>
        <fullName evidence="1">Uncharacterized protein</fullName>
    </submittedName>
</protein>
<keyword evidence="2" id="KW-1185">Reference proteome</keyword>
<dbReference type="EMBL" id="MTSE01000026">
    <property type="protein sequence ID" value="OUJ70161.1"/>
    <property type="molecule type" value="Genomic_DNA"/>
</dbReference>
<dbReference type="RefSeq" id="WP_086596900.1">
    <property type="nucleotide sequence ID" value="NZ_MTSE01000026.1"/>
</dbReference>
<accession>A0A2C9ZTX2</accession>
<name>A0A2C9ZTX2_9BACT</name>
<gene>
    <name evidence="1" type="ORF">BXP70_25255</name>
</gene>
<proteinExistence type="predicted"/>
<evidence type="ECO:0000313" key="1">
    <source>
        <dbReference type="EMBL" id="OUJ70161.1"/>
    </source>
</evidence>
<sequence length="64" mass="7447">MRWLIDELVCFGFCRWLLVHFTRQPSHQANANAHLWRVLLLADPSFPRFPPNLLLASAFLRAAT</sequence>
<dbReference type="AlphaFoldDB" id="A0A2C9ZTX2"/>
<organism evidence="1 2">
    <name type="scientific">Hymenobacter crusticola</name>
    <dbReference type="NCBI Taxonomy" id="1770526"/>
    <lineage>
        <taxon>Bacteria</taxon>
        <taxon>Pseudomonadati</taxon>
        <taxon>Bacteroidota</taxon>
        <taxon>Cytophagia</taxon>
        <taxon>Cytophagales</taxon>
        <taxon>Hymenobacteraceae</taxon>
        <taxon>Hymenobacter</taxon>
    </lineage>
</organism>
<reference evidence="1 2" key="1">
    <citation type="submission" date="2017-01" db="EMBL/GenBank/DDBJ databases">
        <title>A new Hymenobacter.</title>
        <authorList>
            <person name="Liang Y."/>
            <person name="Feng F."/>
        </authorList>
    </citation>
    <scope>NUCLEOTIDE SEQUENCE [LARGE SCALE GENOMIC DNA]</scope>
    <source>
        <strain evidence="1">MIMBbqt21</strain>
    </source>
</reference>
<dbReference type="Proteomes" id="UP000194873">
    <property type="component" value="Unassembled WGS sequence"/>
</dbReference>
<evidence type="ECO:0000313" key="2">
    <source>
        <dbReference type="Proteomes" id="UP000194873"/>
    </source>
</evidence>